<evidence type="ECO:0000313" key="1">
    <source>
        <dbReference type="EMBL" id="CCD46101.1"/>
    </source>
</evidence>
<reference evidence="2" key="1">
    <citation type="journal article" date="2011" name="PLoS Genet.">
        <title>Genomic analysis of the necrotrophic fungal pathogens Sclerotinia sclerotiorum and Botrytis cinerea.</title>
        <authorList>
            <person name="Amselem J."/>
            <person name="Cuomo C.A."/>
            <person name="van Kan J.A."/>
            <person name="Viaud M."/>
            <person name="Benito E.P."/>
            <person name="Couloux A."/>
            <person name="Coutinho P.M."/>
            <person name="de Vries R.P."/>
            <person name="Dyer P.S."/>
            <person name="Fillinger S."/>
            <person name="Fournier E."/>
            <person name="Gout L."/>
            <person name="Hahn M."/>
            <person name="Kohn L."/>
            <person name="Lapalu N."/>
            <person name="Plummer K.M."/>
            <person name="Pradier J.M."/>
            <person name="Quevillon E."/>
            <person name="Sharon A."/>
            <person name="Simon A."/>
            <person name="ten Have A."/>
            <person name="Tudzynski B."/>
            <person name="Tudzynski P."/>
            <person name="Wincker P."/>
            <person name="Andrew M."/>
            <person name="Anthouard V."/>
            <person name="Beever R.E."/>
            <person name="Beffa R."/>
            <person name="Benoit I."/>
            <person name="Bouzid O."/>
            <person name="Brault B."/>
            <person name="Chen Z."/>
            <person name="Choquer M."/>
            <person name="Collemare J."/>
            <person name="Cotton P."/>
            <person name="Danchin E.G."/>
            <person name="Da Silva C."/>
            <person name="Gautier A."/>
            <person name="Giraud C."/>
            <person name="Giraud T."/>
            <person name="Gonzalez C."/>
            <person name="Grossetete S."/>
            <person name="Guldener U."/>
            <person name="Henrissat B."/>
            <person name="Howlett B.J."/>
            <person name="Kodira C."/>
            <person name="Kretschmer M."/>
            <person name="Lappartient A."/>
            <person name="Leroch M."/>
            <person name="Levis C."/>
            <person name="Mauceli E."/>
            <person name="Neuveglise C."/>
            <person name="Oeser B."/>
            <person name="Pearson M."/>
            <person name="Poulain J."/>
            <person name="Poussereau N."/>
            <person name="Quesneville H."/>
            <person name="Rascle C."/>
            <person name="Schumacher J."/>
            <person name="Segurens B."/>
            <person name="Sexton A."/>
            <person name="Silva E."/>
            <person name="Sirven C."/>
            <person name="Soanes D.M."/>
            <person name="Talbot N.J."/>
            <person name="Templeton M."/>
            <person name="Yandava C."/>
            <person name="Yarden O."/>
            <person name="Zeng Q."/>
            <person name="Rollins J.A."/>
            <person name="Lebrun M.H."/>
            <person name="Dickman M."/>
        </authorList>
    </citation>
    <scope>NUCLEOTIDE SEQUENCE [LARGE SCALE GENOMIC DNA]</scope>
    <source>
        <strain evidence="2">T4</strain>
    </source>
</reference>
<dbReference type="InParanoid" id="G2Y0D6"/>
<dbReference type="Proteomes" id="UP000008177">
    <property type="component" value="Unplaced contigs"/>
</dbReference>
<protein>
    <submittedName>
        <fullName evidence="1">Uncharacterized protein</fullName>
    </submittedName>
</protein>
<sequence>MASDNLELPGLSEPFEENETTTLFQIARGRNTYHVVDIERCTRRLSSMRCGLESI</sequence>
<dbReference type="AlphaFoldDB" id="G2Y0D6"/>
<name>G2Y0D6_BOTF4</name>
<accession>G2Y0D6</accession>
<organism evidence="1 2">
    <name type="scientific">Botryotinia fuckeliana (strain T4)</name>
    <name type="common">Noble rot fungus</name>
    <name type="synonym">Botrytis cinerea</name>
    <dbReference type="NCBI Taxonomy" id="999810"/>
    <lineage>
        <taxon>Eukaryota</taxon>
        <taxon>Fungi</taxon>
        <taxon>Dikarya</taxon>
        <taxon>Ascomycota</taxon>
        <taxon>Pezizomycotina</taxon>
        <taxon>Leotiomycetes</taxon>
        <taxon>Helotiales</taxon>
        <taxon>Sclerotiniaceae</taxon>
        <taxon>Botrytis</taxon>
    </lineage>
</organism>
<dbReference type="EMBL" id="FQ790281">
    <property type="protein sequence ID" value="CCD46101.1"/>
    <property type="molecule type" value="Genomic_DNA"/>
</dbReference>
<dbReference type="HOGENOM" id="CLU_3032072_0_0_1"/>
<evidence type="ECO:0000313" key="2">
    <source>
        <dbReference type="Proteomes" id="UP000008177"/>
    </source>
</evidence>
<gene>
    <name evidence="1" type="ORF">BofuT4_uP116510.1</name>
</gene>
<proteinExistence type="predicted"/>